<keyword evidence="8" id="KW-1185">Reference proteome</keyword>
<dbReference type="InterPro" id="IPR004447">
    <property type="entry name" value="Peptidase_S41A"/>
</dbReference>
<dbReference type="InterPro" id="IPR036365">
    <property type="entry name" value="PGBD-like_sf"/>
</dbReference>
<dbReference type="PANTHER" id="PTHR32060">
    <property type="entry name" value="TAIL-SPECIFIC PROTEASE"/>
    <property type="match status" value="1"/>
</dbReference>
<evidence type="ECO:0000259" key="6">
    <source>
        <dbReference type="PROSITE" id="PS50106"/>
    </source>
</evidence>
<evidence type="ECO:0000256" key="4">
    <source>
        <dbReference type="ARBA" id="ARBA00022825"/>
    </source>
</evidence>
<dbReference type="InterPro" id="IPR001478">
    <property type="entry name" value="PDZ"/>
</dbReference>
<dbReference type="NCBIfam" id="TIGR00225">
    <property type="entry name" value="prc"/>
    <property type="match status" value="1"/>
</dbReference>
<dbReference type="GO" id="GO:0008236">
    <property type="term" value="F:serine-type peptidase activity"/>
    <property type="evidence" value="ECO:0007669"/>
    <property type="project" value="UniProtKB-KW"/>
</dbReference>
<keyword evidence="2 5" id="KW-0645">Protease</keyword>
<dbReference type="GO" id="GO:0006508">
    <property type="term" value="P:proteolysis"/>
    <property type="evidence" value="ECO:0007669"/>
    <property type="project" value="UniProtKB-KW"/>
</dbReference>
<dbReference type="InterPro" id="IPR029045">
    <property type="entry name" value="ClpP/crotonase-like_dom_sf"/>
</dbReference>
<dbReference type="InterPro" id="IPR036366">
    <property type="entry name" value="PGBDSf"/>
</dbReference>
<dbReference type="Pfam" id="PF17820">
    <property type="entry name" value="PDZ_6"/>
    <property type="match status" value="1"/>
</dbReference>
<dbReference type="Gene3D" id="3.30.750.44">
    <property type="match status" value="1"/>
</dbReference>
<protein>
    <submittedName>
        <fullName evidence="7">S41 family peptidase</fullName>
    </submittedName>
</protein>
<dbReference type="Gene3D" id="1.10.101.10">
    <property type="entry name" value="PGBD-like superfamily/PGBD"/>
    <property type="match status" value="1"/>
</dbReference>
<evidence type="ECO:0000256" key="3">
    <source>
        <dbReference type="ARBA" id="ARBA00022801"/>
    </source>
</evidence>
<dbReference type="EMBL" id="JAGYPG010000002">
    <property type="protein sequence ID" value="MBS4195444.1"/>
    <property type="molecule type" value="Genomic_DNA"/>
</dbReference>
<dbReference type="InterPro" id="IPR005151">
    <property type="entry name" value="Tail-specific_protease"/>
</dbReference>
<dbReference type="Proteomes" id="UP000681414">
    <property type="component" value="Unassembled WGS sequence"/>
</dbReference>
<dbReference type="CDD" id="cd06782">
    <property type="entry name" value="cpPDZ_CPP-like"/>
    <property type="match status" value="1"/>
</dbReference>
<dbReference type="GO" id="GO:0007165">
    <property type="term" value="P:signal transduction"/>
    <property type="evidence" value="ECO:0007669"/>
    <property type="project" value="TreeGrafter"/>
</dbReference>
<keyword evidence="4 5" id="KW-0720">Serine protease</keyword>
<comment type="caution">
    <text evidence="7">The sequence shown here is derived from an EMBL/GenBank/DDBJ whole genome shotgun (WGS) entry which is preliminary data.</text>
</comment>
<sequence length="483" mass="53400">MKNKWLVIISICSLLLGASGTYVSLLWILPPGTMDFSKEKVESNHEATTKGERNPGLEKVEDAFELIQKSYVEDVSDRQLIQGAIQGMIGTLQDPYSVYMDEEASERFNDSLDSSFDGIGAQIAIQEGKLIIVSPIKNSPAEKAGLKARDQIISIDGITVEGLDLYEASKQIRGKKGTNVKLEIVRSGLSKPLEVEITRDEVPVLTVFANMKKSSEKNIGYIQITSFAQGTAKDFSKELRKLEEQNLSGLIIDVRGNPGGMLSTVEAILYELVTESKPYVQIEERSGKKVPYFTALKEKKPYPITVLIDEGSASASEILAAALYEIEGYSLVGKKTFGKGTVQQALPLDDRSNIKLTMFKWLTPDGNWIHGKGIKPTIEVDQPAYFHAHSLQLEETLALDMNNENVTIAQEMLLALGYGTGRQDGYFDEQTEKAVKAFQSINKIPVTGKIDVKTAMKLEEQIISAIQDEKNDLQLQVALKTIR</sequence>
<dbReference type="SMART" id="SM00245">
    <property type="entry name" value="TSPc"/>
    <property type="match status" value="1"/>
</dbReference>
<dbReference type="Gene3D" id="3.90.226.10">
    <property type="entry name" value="2-enoyl-CoA Hydratase, Chain A, domain 1"/>
    <property type="match status" value="1"/>
</dbReference>
<evidence type="ECO:0000256" key="5">
    <source>
        <dbReference type="RuleBase" id="RU004404"/>
    </source>
</evidence>
<gene>
    <name evidence="7" type="ORF">KHA97_10290</name>
</gene>
<dbReference type="Pfam" id="PF01471">
    <property type="entry name" value="PG_binding_1"/>
    <property type="match status" value="1"/>
</dbReference>
<dbReference type="Pfam" id="PF22694">
    <property type="entry name" value="CtpB_N-like"/>
    <property type="match status" value="1"/>
</dbReference>
<dbReference type="InterPro" id="IPR036034">
    <property type="entry name" value="PDZ_sf"/>
</dbReference>
<name>A0A942TFH0_9BACI</name>
<dbReference type="GO" id="GO:0030288">
    <property type="term" value="C:outer membrane-bounded periplasmic space"/>
    <property type="evidence" value="ECO:0007669"/>
    <property type="project" value="TreeGrafter"/>
</dbReference>
<evidence type="ECO:0000256" key="2">
    <source>
        <dbReference type="ARBA" id="ARBA00022670"/>
    </source>
</evidence>
<dbReference type="AlphaFoldDB" id="A0A942TFH0"/>
<dbReference type="SUPFAM" id="SSF47090">
    <property type="entry name" value="PGBD-like"/>
    <property type="match status" value="1"/>
</dbReference>
<organism evidence="7 8">
    <name type="scientific">Lederbergia citri</name>
    <dbReference type="NCBI Taxonomy" id="2833580"/>
    <lineage>
        <taxon>Bacteria</taxon>
        <taxon>Bacillati</taxon>
        <taxon>Bacillota</taxon>
        <taxon>Bacilli</taxon>
        <taxon>Bacillales</taxon>
        <taxon>Bacillaceae</taxon>
        <taxon>Lederbergia</taxon>
    </lineage>
</organism>
<dbReference type="InterPro" id="IPR055210">
    <property type="entry name" value="CtpA/B_N"/>
</dbReference>
<comment type="similarity">
    <text evidence="1 5">Belongs to the peptidase S41A family.</text>
</comment>
<dbReference type="GO" id="GO:0004175">
    <property type="term" value="F:endopeptidase activity"/>
    <property type="evidence" value="ECO:0007669"/>
    <property type="project" value="TreeGrafter"/>
</dbReference>
<evidence type="ECO:0000313" key="8">
    <source>
        <dbReference type="Proteomes" id="UP000681414"/>
    </source>
</evidence>
<dbReference type="PANTHER" id="PTHR32060:SF29">
    <property type="entry name" value="CARBOXY-TERMINAL PROCESSING PROTEASE CTPB"/>
    <property type="match status" value="1"/>
</dbReference>
<evidence type="ECO:0000313" key="7">
    <source>
        <dbReference type="EMBL" id="MBS4195444.1"/>
    </source>
</evidence>
<dbReference type="Pfam" id="PF03572">
    <property type="entry name" value="Peptidase_S41"/>
    <property type="match status" value="1"/>
</dbReference>
<dbReference type="InterPro" id="IPR002477">
    <property type="entry name" value="Peptidoglycan-bd-like"/>
</dbReference>
<dbReference type="SMART" id="SM00228">
    <property type="entry name" value="PDZ"/>
    <property type="match status" value="1"/>
</dbReference>
<dbReference type="FunFam" id="2.30.42.10:FF:000063">
    <property type="entry name" value="Peptidase, S41 family"/>
    <property type="match status" value="1"/>
</dbReference>
<reference evidence="7 8" key="1">
    <citation type="submission" date="2021-05" db="EMBL/GenBank/DDBJ databases">
        <title>Novel Bacillus species.</title>
        <authorList>
            <person name="Liu G."/>
        </authorList>
    </citation>
    <scope>NUCLEOTIDE SEQUENCE [LARGE SCALE GENOMIC DNA]</scope>
    <source>
        <strain evidence="8">FJAT-49780</strain>
    </source>
</reference>
<dbReference type="SUPFAM" id="SSF52096">
    <property type="entry name" value="ClpP/crotonase"/>
    <property type="match status" value="1"/>
</dbReference>
<keyword evidence="3 5" id="KW-0378">Hydrolase</keyword>
<feature type="domain" description="PDZ" evidence="6">
    <location>
        <begin position="97"/>
        <end position="173"/>
    </location>
</feature>
<proteinExistence type="inferred from homology"/>
<dbReference type="RefSeq" id="WP_213124660.1">
    <property type="nucleotide sequence ID" value="NZ_JAGYPG010000002.1"/>
</dbReference>
<evidence type="ECO:0000256" key="1">
    <source>
        <dbReference type="ARBA" id="ARBA00009179"/>
    </source>
</evidence>
<dbReference type="SUPFAM" id="SSF50156">
    <property type="entry name" value="PDZ domain-like"/>
    <property type="match status" value="1"/>
</dbReference>
<dbReference type="InterPro" id="IPR041489">
    <property type="entry name" value="PDZ_6"/>
</dbReference>
<dbReference type="PROSITE" id="PS50106">
    <property type="entry name" value="PDZ"/>
    <property type="match status" value="1"/>
</dbReference>
<dbReference type="CDD" id="cd07560">
    <property type="entry name" value="Peptidase_S41_CPP"/>
    <property type="match status" value="1"/>
</dbReference>
<accession>A0A942TFH0</accession>
<dbReference type="Gene3D" id="2.30.42.10">
    <property type="match status" value="1"/>
</dbReference>